<name>A0ABZ1KK60_STRAH</name>
<feature type="compositionally biased region" description="Low complexity" evidence="2">
    <location>
        <begin position="1"/>
        <end position="18"/>
    </location>
</feature>
<accession>A0ABZ1KK60</accession>
<evidence type="ECO:0000313" key="4">
    <source>
        <dbReference type="EMBL" id="WTQ78956.1"/>
    </source>
</evidence>
<keyword evidence="5" id="KW-1185">Reference proteome</keyword>
<protein>
    <submittedName>
        <fullName evidence="4">Thioesterase domain-containing protein</fullName>
    </submittedName>
</protein>
<dbReference type="Proteomes" id="UP001622557">
    <property type="component" value="Chromosome"/>
</dbReference>
<dbReference type="SUPFAM" id="SSF53474">
    <property type="entry name" value="alpha/beta-Hydrolases"/>
    <property type="match status" value="1"/>
</dbReference>
<dbReference type="InterPro" id="IPR001031">
    <property type="entry name" value="Thioesterase"/>
</dbReference>
<dbReference type="Pfam" id="PF00975">
    <property type="entry name" value="Thioesterase"/>
    <property type="match status" value="1"/>
</dbReference>
<reference evidence="4 5" key="1">
    <citation type="submission" date="2022-10" db="EMBL/GenBank/DDBJ databases">
        <title>The complete genomes of actinobacterial strains from the NBC collection.</title>
        <authorList>
            <person name="Joergensen T.S."/>
            <person name="Alvarez Arevalo M."/>
            <person name="Sterndorff E.B."/>
            <person name="Faurdal D."/>
            <person name="Vuksanovic O."/>
            <person name="Mourched A.-S."/>
            <person name="Charusanti P."/>
            <person name="Shaw S."/>
            <person name="Blin K."/>
            <person name="Weber T."/>
        </authorList>
    </citation>
    <scope>NUCLEOTIDE SEQUENCE [LARGE SCALE GENOMIC DNA]</scope>
    <source>
        <strain evidence="4 5">NBC_00156</strain>
    </source>
</reference>
<proteinExistence type="inferred from homology"/>
<dbReference type="GeneID" id="97278952"/>
<evidence type="ECO:0000256" key="1">
    <source>
        <dbReference type="ARBA" id="ARBA00007169"/>
    </source>
</evidence>
<comment type="similarity">
    <text evidence="1">Belongs to the thioesterase family.</text>
</comment>
<gene>
    <name evidence="4" type="ORF">OG350_00980</name>
</gene>
<dbReference type="PANTHER" id="PTHR11487:SF0">
    <property type="entry name" value="S-ACYL FATTY ACID SYNTHASE THIOESTERASE, MEDIUM CHAIN"/>
    <property type="match status" value="1"/>
</dbReference>
<dbReference type="RefSeq" id="WP_405444612.1">
    <property type="nucleotide sequence ID" value="NZ_CP108164.1"/>
</dbReference>
<evidence type="ECO:0000256" key="2">
    <source>
        <dbReference type="SAM" id="MobiDB-lite"/>
    </source>
</evidence>
<dbReference type="Gene3D" id="3.40.50.1820">
    <property type="entry name" value="alpha/beta hydrolase"/>
    <property type="match status" value="1"/>
</dbReference>
<dbReference type="InterPro" id="IPR029058">
    <property type="entry name" value="AB_hydrolase_fold"/>
</dbReference>
<evidence type="ECO:0000259" key="3">
    <source>
        <dbReference type="Pfam" id="PF00975"/>
    </source>
</evidence>
<feature type="domain" description="Thioesterase" evidence="3">
    <location>
        <begin position="39"/>
        <end position="248"/>
    </location>
</feature>
<dbReference type="PANTHER" id="PTHR11487">
    <property type="entry name" value="THIOESTERASE"/>
    <property type="match status" value="1"/>
</dbReference>
<sequence>MMSALPAESPGGAPAPRARPARPAKWLLRRPKSQDGAPRIFLFPYAGVGASMYALWPERIGGAEVCLVQLPGRETRLREPHFTTYEELAGPLVEGLAPYLDRPFAFFGHCSGVLPAVEAVRELARRGLPVPDRLFVSSQVAPHDGPYGRLLDLGEDELAGELAALTRAAGGEPHPDLIELGVSVLAADIEANRRYRVAEPFTLPTALTTIGWRGDEVIPPALMAGWSAYAPQDRVREVLLEGAHYDFLKAPAPLLEELAHDLAEPASGTEETV</sequence>
<dbReference type="EMBL" id="CP108164">
    <property type="protein sequence ID" value="WTQ78956.1"/>
    <property type="molecule type" value="Genomic_DNA"/>
</dbReference>
<evidence type="ECO:0000313" key="5">
    <source>
        <dbReference type="Proteomes" id="UP001622557"/>
    </source>
</evidence>
<feature type="region of interest" description="Disordered" evidence="2">
    <location>
        <begin position="1"/>
        <end position="23"/>
    </location>
</feature>
<dbReference type="InterPro" id="IPR012223">
    <property type="entry name" value="TEII"/>
</dbReference>
<organism evidence="4 5">
    <name type="scientific">Streptomyces achromogenes</name>
    <dbReference type="NCBI Taxonomy" id="67255"/>
    <lineage>
        <taxon>Bacteria</taxon>
        <taxon>Bacillati</taxon>
        <taxon>Actinomycetota</taxon>
        <taxon>Actinomycetes</taxon>
        <taxon>Kitasatosporales</taxon>
        <taxon>Streptomycetaceae</taxon>
        <taxon>Streptomyces</taxon>
    </lineage>
</organism>